<comment type="subcellular location">
    <subcellularLocation>
        <location evidence="1 5">Membrane</location>
        <topology evidence="1 5">Multi-pass membrane protein</topology>
    </subcellularLocation>
</comment>
<feature type="region of interest" description="Disordered" evidence="7">
    <location>
        <begin position="1"/>
        <end position="108"/>
    </location>
</feature>
<dbReference type="GO" id="GO:0015031">
    <property type="term" value="P:protein transport"/>
    <property type="evidence" value="ECO:0007669"/>
    <property type="project" value="InterPro"/>
</dbReference>
<dbReference type="GO" id="GO:0032588">
    <property type="term" value="C:trans-Golgi network membrane"/>
    <property type="evidence" value="ECO:0007669"/>
    <property type="project" value="TreeGrafter"/>
</dbReference>
<proteinExistence type="inferred from homology"/>
<dbReference type="EMBL" id="HBUF01520090">
    <property type="protein sequence ID" value="CAG6748664.1"/>
    <property type="molecule type" value="Transcribed_RNA"/>
</dbReference>
<keyword evidence="4 5" id="KW-0472">Membrane</keyword>
<evidence type="ECO:0000256" key="5">
    <source>
        <dbReference type="RuleBase" id="RU363122"/>
    </source>
</evidence>
<feature type="coiled-coil region" evidence="6">
    <location>
        <begin position="110"/>
        <end position="137"/>
    </location>
</feature>
<evidence type="ECO:0000313" key="8">
    <source>
        <dbReference type="EMBL" id="CAG6748664.1"/>
    </source>
</evidence>
<dbReference type="InterPro" id="IPR007273">
    <property type="entry name" value="SCAMP"/>
</dbReference>
<dbReference type="Pfam" id="PF04144">
    <property type="entry name" value="SCAMP"/>
    <property type="match status" value="1"/>
</dbReference>
<evidence type="ECO:0000256" key="7">
    <source>
        <dbReference type="SAM" id="MobiDB-lite"/>
    </source>
</evidence>
<feature type="compositionally biased region" description="Polar residues" evidence="7">
    <location>
        <begin position="66"/>
        <end position="81"/>
    </location>
</feature>
<accession>A0A8D9EDN2</accession>
<organism evidence="8">
    <name type="scientific">Cacopsylla melanoneura</name>
    <dbReference type="NCBI Taxonomy" id="428564"/>
    <lineage>
        <taxon>Eukaryota</taxon>
        <taxon>Metazoa</taxon>
        <taxon>Ecdysozoa</taxon>
        <taxon>Arthropoda</taxon>
        <taxon>Hexapoda</taxon>
        <taxon>Insecta</taxon>
        <taxon>Pterygota</taxon>
        <taxon>Neoptera</taxon>
        <taxon>Paraneoptera</taxon>
        <taxon>Hemiptera</taxon>
        <taxon>Sternorrhyncha</taxon>
        <taxon>Psylloidea</taxon>
        <taxon>Psyllidae</taxon>
        <taxon>Psyllinae</taxon>
        <taxon>Cacopsylla</taxon>
    </lineage>
</organism>
<keyword evidence="6" id="KW-0175">Coiled coil</keyword>
<keyword evidence="2 5" id="KW-0812">Transmembrane</keyword>
<dbReference type="PANTHER" id="PTHR10687">
    <property type="entry name" value="SECRETORY CARRIER-ASSOCIATED MEMBRANE PROTEIN SCAMP"/>
    <property type="match status" value="1"/>
</dbReference>
<dbReference type="PANTHER" id="PTHR10687:SF2">
    <property type="entry name" value="SECRETORY CARRIER-ASSOCIATED MEMBRANE PROTEIN"/>
    <property type="match status" value="1"/>
</dbReference>
<keyword evidence="5" id="KW-0813">Transport</keyword>
<dbReference type="GO" id="GO:0055038">
    <property type="term" value="C:recycling endosome membrane"/>
    <property type="evidence" value="ECO:0007669"/>
    <property type="project" value="TreeGrafter"/>
</dbReference>
<feature type="transmembrane region" description="Helical" evidence="5">
    <location>
        <begin position="176"/>
        <end position="199"/>
    </location>
</feature>
<reference evidence="8" key="1">
    <citation type="submission" date="2021-05" db="EMBL/GenBank/DDBJ databases">
        <authorList>
            <person name="Alioto T."/>
            <person name="Alioto T."/>
            <person name="Gomez Garrido J."/>
        </authorList>
    </citation>
    <scope>NUCLEOTIDE SEQUENCE</scope>
</reference>
<evidence type="ECO:0000256" key="1">
    <source>
        <dbReference type="ARBA" id="ARBA00004141"/>
    </source>
</evidence>
<protein>
    <recommendedName>
        <fullName evidence="5">Secretory carrier-associated membrane protein</fullName>
        <shortName evidence="5">Secretory carrier membrane protein</shortName>
    </recommendedName>
</protein>
<evidence type="ECO:0000256" key="3">
    <source>
        <dbReference type="ARBA" id="ARBA00022989"/>
    </source>
</evidence>
<feature type="transmembrane region" description="Helical" evidence="5">
    <location>
        <begin position="237"/>
        <end position="260"/>
    </location>
</feature>
<evidence type="ECO:0000256" key="2">
    <source>
        <dbReference type="ARBA" id="ARBA00022692"/>
    </source>
</evidence>
<keyword evidence="3 5" id="KW-1133">Transmembrane helix</keyword>
<dbReference type="AlphaFoldDB" id="A0A8D9EDN2"/>
<feature type="compositionally biased region" description="Polar residues" evidence="7">
    <location>
        <begin position="91"/>
        <end position="107"/>
    </location>
</feature>
<sequence>MSGFDESPFGQPTIDNDPFADPAVQQVTRNSARQTIEDYNPFGDPPGTRPTTLVRGAANPPVFDGSATSSQPAILNPTQESVPPPNYARVAQQSVPPNASSSVSRTPEQLKAWEDNLARQAAELDRKERELQSRSSNVRMNNWPPLPDGFCFQPCFYQDIDVEIPVEFQRIVRHLYYLWMFHTGLMVVNIFGALLLMMHNGEIERVFMAVFFIVLLTPTSFLCWFRPAYKAFKDDSSFNFMVFFFIFLFQFLISLTQAIGTKGSGTCGILVALSTFNKSASGVIVGVVVLAIALGFCAAAACDILMLSRIHNIYRSSGASMAKAQAEFTTNVLRSEQMRDATSQIVQGAVRSQFEQQQAQAAAAAQQSQAPRF</sequence>
<feature type="transmembrane region" description="Helical" evidence="5">
    <location>
        <begin position="205"/>
        <end position="225"/>
    </location>
</feature>
<feature type="transmembrane region" description="Helical" evidence="5">
    <location>
        <begin position="280"/>
        <end position="307"/>
    </location>
</feature>
<name>A0A8D9EDN2_9HEMI</name>
<evidence type="ECO:0000256" key="6">
    <source>
        <dbReference type="SAM" id="Coils"/>
    </source>
</evidence>
<feature type="compositionally biased region" description="Polar residues" evidence="7">
    <location>
        <begin position="25"/>
        <end position="34"/>
    </location>
</feature>
<evidence type="ECO:0000256" key="4">
    <source>
        <dbReference type="ARBA" id="ARBA00023136"/>
    </source>
</evidence>
<comment type="similarity">
    <text evidence="5">Belongs to the SCAMP family.</text>
</comment>